<dbReference type="EMBL" id="CCBB010000001">
    <property type="protein sequence ID" value="CDO06296.1"/>
    <property type="molecule type" value="Genomic_DNA"/>
</dbReference>
<dbReference type="InterPro" id="IPR004377">
    <property type="entry name" value="ABC_transpt_DrrB/DrrC"/>
</dbReference>
<comment type="similarity">
    <text evidence="2 9">Belongs to the ABC-2 integral membrane protein family.</text>
</comment>
<evidence type="ECO:0000256" key="9">
    <source>
        <dbReference type="RuleBase" id="RU361157"/>
    </source>
</evidence>
<dbReference type="PANTHER" id="PTHR30294">
    <property type="entry name" value="MEMBRANE COMPONENT OF ABC TRANSPORTER YHHJ-RELATED"/>
    <property type="match status" value="1"/>
</dbReference>
<dbReference type="NCBIfam" id="TIGR00025">
    <property type="entry name" value="Mtu_efflux"/>
    <property type="match status" value="1"/>
</dbReference>
<dbReference type="eggNOG" id="COG0842">
    <property type="taxonomic scope" value="Bacteria"/>
</dbReference>
<evidence type="ECO:0000256" key="7">
    <source>
        <dbReference type="ARBA" id="ARBA00023136"/>
    </source>
</evidence>
<accession>W9AUM0</accession>
<evidence type="ECO:0000256" key="8">
    <source>
        <dbReference type="ARBA" id="ARBA00023251"/>
    </source>
</evidence>
<dbReference type="STRING" id="258533.BN977_01082"/>
<feature type="transmembrane region" description="Helical" evidence="9">
    <location>
        <begin position="86"/>
        <end position="105"/>
    </location>
</feature>
<evidence type="ECO:0000256" key="10">
    <source>
        <dbReference type="SAM" id="MobiDB-lite"/>
    </source>
</evidence>
<keyword evidence="6 9" id="KW-1133">Transmembrane helix</keyword>
<sequence length="278" mass="30074">MFVTGGSVPVRHPAQHRSLKRPSRLSPRAYLATTGRILHQLAGDHRSVAMIVVVPTLIITLMYFMFDRVSRGPHLPGTPSPFNNACLIMLGVFPLIVMFLITSITMQRERVSGTLERILTTPLRRFDLLAAYGTAFSIAAAVQATLACVVAFWLLGFDTAGSPALVFLIAIVNAVLGVGLGLLCSAFARTEFQAVQFMPVVIAPQLLLCGIIVPREVLPEWLQWISNVLPASYALEALQQVGAYSEPTAIAVRDIAVVIGFAIMALALAAATLRRRTP</sequence>
<dbReference type="InterPro" id="IPR047817">
    <property type="entry name" value="ABC2_TM_bact-type"/>
</dbReference>
<comment type="caution">
    <text evidence="12">The sequence shown here is derived from an EMBL/GenBank/DDBJ whole genome shotgun (WGS) entry which is preliminary data.</text>
</comment>
<evidence type="ECO:0000256" key="6">
    <source>
        <dbReference type="ARBA" id="ARBA00022989"/>
    </source>
</evidence>
<dbReference type="InterPro" id="IPR000412">
    <property type="entry name" value="ABC_2_transport"/>
</dbReference>
<dbReference type="OrthoDB" id="9776218at2"/>
<keyword evidence="3 9" id="KW-0813">Transport</keyword>
<evidence type="ECO:0000256" key="3">
    <source>
        <dbReference type="ARBA" id="ARBA00022448"/>
    </source>
</evidence>
<feature type="transmembrane region" description="Helical" evidence="9">
    <location>
        <begin position="48"/>
        <end position="66"/>
    </location>
</feature>
<dbReference type="GO" id="GO:1900753">
    <property type="term" value="P:doxorubicin transport"/>
    <property type="evidence" value="ECO:0007669"/>
    <property type="project" value="InterPro"/>
</dbReference>
<feature type="compositionally biased region" description="Basic residues" evidence="10">
    <location>
        <begin position="13"/>
        <end position="22"/>
    </location>
</feature>
<dbReference type="GO" id="GO:0140359">
    <property type="term" value="F:ABC-type transporter activity"/>
    <property type="evidence" value="ECO:0007669"/>
    <property type="project" value="InterPro"/>
</dbReference>
<keyword evidence="5 9" id="KW-0812">Transmembrane</keyword>
<dbReference type="RefSeq" id="WP_084172413.1">
    <property type="nucleotide sequence ID" value="NZ_CCBB010000001.1"/>
</dbReference>
<keyword evidence="4 9" id="KW-1003">Cell membrane</keyword>
<keyword evidence="7 9" id="KW-0472">Membrane</keyword>
<dbReference type="Pfam" id="PF01061">
    <property type="entry name" value="ABC2_membrane"/>
    <property type="match status" value="1"/>
</dbReference>
<evidence type="ECO:0000256" key="5">
    <source>
        <dbReference type="ARBA" id="ARBA00022692"/>
    </source>
</evidence>
<feature type="transmembrane region" description="Helical" evidence="9">
    <location>
        <begin position="126"/>
        <end position="153"/>
    </location>
</feature>
<dbReference type="PIRSF" id="PIRSF006648">
    <property type="entry name" value="DrrB"/>
    <property type="match status" value="1"/>
</dbReference>
<evidence type="ECO:0000313" key="13">
    <source>
        <dbReference type="Proteomes" id="UP000028870"/>
    </source>
</evidence>
<comment type="subcellular location">
    <subcellularLocation>
        <location evidence="1 9">Cell membrane</location>
        <topology evidence="1 9">Multi-pass membrane protein</topology>
    </subcellularLocation>
</comment>
<feature type="domain" description="ABC transmembrane type-2" evidence="11">
    <location>
        <begin position="46"/>
        <end position="276"/>
    </location>
</feature>
<dbReference type="InterPro" id="IPR013525">
    <property type="entry name" value="ABC2_TM"/>
</dbReference>
<name>W9AUM0_MYCCO</name>
<feature type="region of interest" description="Disordered" evidence="10">
    <location>
        <begin position="1"/>
        <end position="22"/>
    </location>
</feature>
<protein>
    <recommendedName>
        <fullName evidence="9">Transport permease protein</fullName>
    </recommendedName>
</protein>
<evidence type="ECO:0000256" key="4">
    <source>
        <dbReference type="ARBA" id="ARBA00022475"/>
    </source>
</evidence>
<feature type="transmembrane region" description="Helical" evidence="9">
    <location>
        <begin position="255"/>
        <end position="273"/>
    </location>
</feature>
<proteinExistence type="inferred from homology"/>
<dbReference type="GO" id="GO:0043190">
    <property type="term" value="C:ATP-binding cassette (ABC) transporter complex"/>
    <property type="evidence" value="ECO:0007669"/>
    <property type="project" value="InterPro"/>
</dbReference>
<evidence type="ECO:0000256" key="1">
    <source>
        <dbReference type="ARBA" id="ARBA00004651"/>
    </source>
</evidence>
<dbReference type="InterPro" id="IPR051449">
    <property type="entry name" value="ABC-2_transporter_component"/>
</dbReference>
<evidence type="ECO:0000313" key="12">
    <source>
        <dbReference type="EMBL" id="CDO06296.1"/>
    </source>
</evidence>
<gene>
    <name evidence="12" type="ORF">BN977_01082</name>
</gene>
<keyword evidence="13" id="KW-1185">Reference proteome</keyword>
<feature type="transmembrane region" description="Helical" evidence="9">
    <location>
        <begin position="195"/>
        <end position="213"/>
    </location>
</feature>
<reference evidence="12" key="1">
    <citation type="submission" date="2014-03" db="EMBL/GenBank/DDBJ databases">
        <title>Draft Genome Sequence of Mycobacterium cosmeticum DSM 44829.</title>
        <authorList>
            <person name="Croce O."/>
            <person name="Robert C."/>
            <person name="Raoult D."/>
            <person name="Drancourt M."/>
        </authorList>
    </citation>
    <scope>NUCLEOTIDE SEQUENCE [LARGE SCALE GENOMIC DNA]</scope>
    <source>
        <strain evidence="12">DSM 44829</strain>
    </source>
</reference>
<organism evidence="12 13">
    <name type="scientific">Mycolicibacterium cosmeticum</name>
    <dbReference type="NCBI Taxonomy" id="258533"/>
    <lineage>
        <taxon>Bacteria</taxon>
        <taxon>Bacillati</taxon>
        <taxon>Actinomycetota</taxon>
        <taxon>Actinomycetes</taxon>
        <taxon>Mycobacteriales</taxon>
        <taxon>Mycobacteriaceae</taxon>
        <taxon>Mycolicibacterium</taxon>
    </lineage>
</organism>
<dbReference type="PANTHER" id="PTHR30294:SF38">
    <property type="entry name" value="TRANSPORT PERMEASE PROTEIN"/>
    <property type="match status" value="1"/>
</dbReference>
<evidence type="ECO:0000256" key="2">
    <source>
        <dbReference type="ARBA" id="ARBA00007783"/>
    </source>
</evidence>
<feature type="transmembrane region" description="Helical" evidence="9">
    <location>
        <begin position="165"/>
        <end position="188"/>
    </location>
</feature>
<dbReference type="Proteomes" id="UP000028870">
    <property type="component" value="Unassembled WGS sequence"/>
</dbReference>
<dbReference type="AlphaFoldDB" id="W9AUM0"/>
<dbReference type="PROSITE" id="PS51012">
    <property type="entry name" value="ABC_TM2"/>
    <property type="match status" value="1"/>
</dbReference>
<evidence type="ECO:0000259" key="11">
    <source>
        <dbReference type="PROSITE" id="PS51012"/>
    </source>
</evidence>
<reference evidence="12" key="2">
    <citation type="submission" date="2014-03" db="EMBL/GenBank/DDBJ databases">
        <authorList>
            <person name="Urmite Genomes"/>
        </authorList>
    </citation>
    <scope>NUCLEOTIDE SEQUENCE</scope>
    <source>
        <strain evidence="12">DSM 44829</strain>
    </source>
</reference>
<dbReference type="GO" id="GO:0043215">
    <property type="term" value="P:daunorubicin transport"/>
    <property type="evidence" value="ECO:0007669"/>
    <property type="project" value="InterPro"/>
</dbReference>
<keyword evidence="8" id="KW-0046">Antibiotic resistance</keyword>
<dbReference type="GO" id="GO:0046677">
    <property type="term" value="P:response to antibiotic"/>
    <property type="evidence" value="ECO:0007669"/>
    <property type="project" value="UniProtKB-KW"/>
</dbReference>